<feature type="non-terminal residue" evidence="2">
    <location>
        <position position="73"/>
    </location>
</feature>
<keyword evidence="3" id="KW-1185">Reference proteome</keyword>
<organism evidence="2 3">
    <name type="scientific">Tropilaelaps mercedesae</name>
    <dbReference type="NCBI Taxonomy" id="418985"/>
    <lineage>
        <taxon>Eukaryota</taxon>
        <taxon>Metazoa</taxon>
        <taxon>Ecdysozoa</taxon>
        <taxon>Arthropoda</taxon>
        <taxon>Chelicerata</taxon>
        <taxon>Arachnida</taxon>
        <taxon>Acari</taxon>
        <taxon>Parasitiformes</taxon>
        <taxon>Mesostigmata</taxon>
        <taxon>Gamasina</taxon>
        <taxon>Dermanyssoidea</taxon>
        <taxon>Laelapidae</taxon>
        <taxon>Tropilaelaps</taxon>
    </lineage>
</organism>
<name>A0A1V9X734_9ACAR</name>
<feature type="compositionally biased region" description="Basic and acidic residues" evidence="1">
    <location>
        <begin position="61"/>
        <end position="73"/>
    </location>
</feature>
<feature type="region of interest" description="Disordered" evidence="1">
    <location>
        <begin position="14"/>
        <end position="73"/>
    </location>
</feature>
<protein>
    <submittedName>
        <fullName evidence="2">Uncharacterized protein</fullName>
    </submittedName>
</protein>
<comment type="caution">
    <text evidence="2">The sequence shown here is derived from an EMBL/GenBank/DDBJ whole genome shotgun (WGS) entry which is preliminary data.</text>
</comment>
<proteinExistence type="predicted"/>
<evidence type="ECO:0000313" key="2">
    <source>
        <dbReference type="EMBL" id="OQR69218.1"/>
    </source>
</evidence>
<dbReference type="EMBL" id="MNPL01021814">
    <property type="protein sequence ID" value="OQR69218.1"/>
    <property type="molecule type" value="Genomic_DNA"/>
</dbReference>
<evidence type="ECO:0000313" key="3">
    <source>
        <dbReference type="Proteomes" id="UP000192247"/>
    </source>
</evidence>
<dbReference type="AlphaFoldDB" id="A0A1V9X734"/>
<dbReference type="Proteomes" id="UP000192247">
    <property type="component" value="Unassembled WGS sequence"/>
</dbReference>
<gene>
    <name evidence="2" type="ORF">BIW11_04415</name>
</gene>
<dbReference type="InParanoid" id="A0A1V9X734"/>
<sequence length="73" mass="7987">MICRGVSSCVPLQHSGHAGRFTAGRKRAEPEECFRSRWEPPTRTSGRGRAASGWPTGVPKEIAKVDRLPGLDK</sequence>
<feature type="compositionally biased region" description="Basic and acidic residues" evidence="1">
    <location>
        <begin position="26"/>
        <end position="40"/>
    </location>
</feature>
<accession>A0A1V9X734</accession>
<reference evidence="2 3" key="1">
    <citation type="journal article" date="2017" name="Gigascience">
        <title>Draft genome of the honey bee ectoparasitic mite, Tropilaelaps mercedesae, is shaped by the parasitic life history.</title>
        <authorList>
            <person name="Dong X."/>
            <person name="Armstrong S.D."/>
            <person name="Xia D."/>
            <person name="Makepeace B.L."/>
            <person name="Darby A.C."/>
            <person name="Kadowaki T."/>
        </authorList>
    </citation>
    <scope>NUCLEOTIDE SEQUENCE [LARGE SCALE GENOMIC DNA]</scope>
    <source>
        <strain evidence="2">Wuxi-XJTLU</strain>
    </source>
</reference>
<evidence type="ECO:0000256" key="1">
    <source>
        <dbReference type="SAM" id="MobiDB-lite"/>
    </source>
</evidence>